<dbReference type="PANTHER" id="PTHR22947:SF39">
    <property type="entry name" value="MSP DOMAIN-CONTAINING PROTEIN"/>
    <property type="match status" value="1"/>
</dbReference>
<evidence type="ECO:0000259" key="1">
    <source>
        <dbReference type="PROSITE" id="PS50202"/>
    </source>
</evidence>
<dbReference type="InterPro" id="IPR013783">
    <property type="entry name" value="Ig-like_fold"/>
</dbReference>
<organism evidence="4">
    <name type="scientific">Angiostrongylus costaricensis</name>
    <name type="common">Nematode worm</name>
    <dbReference type="NCBI Taxonomy" id="334426"/>
    <lineage>
        <taxon>Eukaryota</taxon>
        <taxon>Metazoa</taxon>
        <taxon>Ecdysozoa</taxon>
        <taxon>Nematoda</taxon>
        <taxon>Chromadorea</taxon>
        <taxon>Rhabditida</taxon>
        <taxon>Rhabditina</taxon>
        <taxon>Rhabditomorpha</taxon>
        <taxon>Strongyloidea</taxon>
        <taxon>Metastrongylidae</taxon>
        <taxon>Angiostrongylus</taxon>
    </lineage>
</organism>
<gene>
    <name evidence="2" type="ORF">ACOC_LOCUS11743</name>
</gene>
<dbReference type="PANTHER" id="PTHR22947">
    <property type="entry name" value="MAJOR SPERM PROTEIN"/>
    <property type="match status" value="1"/>
</dbReference>
<reference evidence="4" key="1">
    <citation type="submission" date="2016-04" db="UniProtKB">
        <authorList>
            <consortium name="WormBaseParasite"/>
        </authorList>
    </citation>
    <scope>IDENTIFICATION</scope>
</reference>
<accession>A0A158PLS8</accession>
<reference evidence="2 3" key="2">
    <citation type="submission" date="2018-11" db="EMBL/GenBank/DDBJ databases">
        <authorList>
            <consortium name="Pathogen Informatics"/>
        </authorList>
    </citation>
    <scope>NUCLEOTIDE SEQUENCE [LARGE SCALE GENOMIC DNA]</scope>
    <source>
        <strain evidence="2 3">Costa Rica</strain>
    </source>
</reference>
<dbReference type="InterPro" id="IPR000535">
    <property type="entry name" value="MSP_dom"/>
</dbReference>
<name>A0A158PLS8_ANGCS</name>
<dbReference type="InterPro" id="IPR051774">
    <property type="entry name" value="Sperm-specific_class_P"/>
</dbReference>
<feature type="domain" description="MSP" evidence="1">
    <location>
        <begin position="4"/>
        <end position="111"/>
    </location>
</feature>
<proteinExistence type="predicted"/>
<sequence length="111" mass="12077">MGYEVSINPAKCRFTSSGGTSKHKLINHCDRNLAYKVVFQDQSKYSVPTDKAVGVIEVGRTVDIEITRQPGKGPQEEMAIEYFPISNTGDASKSCYGELAGKTTMKLIADG</sequence>
<dbReference type="OMA" id="MAIEYFP"/>
<evidence type="ECO:0000313" key="2">
    <source>
        <dbReference type="EMBL" id="VDM63328.1"/>
    </source>
</evidence>
<evidence type="ECO:0000313" key="3">
    <source>
        <dbReference type="Proteomes" id="UP000267027"/>
    </source>
</evidence>
<dbReference type="InterPro" id="IPR008962">
    <property type="entry name" value="PapD-like_sf"/>
</dbReference>
<keyword evidence="3" id="KW-1185">Reference proteome</keyword>
<dbReference type="SUPFAM" id="SSF49354">
    <property type="entry name" value="PapD-like"/>
    <property type="match status" value="1"/>
</dbReference>
<dbReference type="AlphaFoldDB" id="A0A158PLS8"/>
<dbReference type="STRING" id="334426.A0A158PLS8"/>
<dbReference type="OrthoDB" id="5813979at2759"/>
<dbReference type="WBParaSite" id="ACOC_0001174201-mRNA-1">
    <property type="protein sequence ID" value="ACOC_0001174201-mRNA-1"/>
    <property type="gene ID" value="ACOC_0001174201"/>
</dbReference>
<dbReference type="PROSITE" id="PS50202">
    <property type="entry name" value="MSP"/>
    <property type="match status" value="1"/>
</dbReference>
<dbReference type="Gene3D" id="2.60.40.10">
    <property type="entry name" value="Immunoglobulins"/>
    <property type="match status" value="1"/>
</dbReference>
<dbReference type="Pfam" id="PF00635">
    <property type="entry name" value="Motile_Sperm"/>
    <property type="match status" value="1"/>
</dbReference>
<protein>
    <submittedName>
        <fullName evidence="4">MSP domain-containing protein</fullName>
    </submittedName>
</protein>
<dbReference type="Proteomes" id="UP000267027">
    <property type="component" value="Unassembled WGS sequence"/>
</dbReference>
<dbReference type="EMBL" id="UYYA01004780">
    <property type="protein sequence ID" value="VDM63328.1"/>
    <property type="molecule type" value="Genomic_DNA"/>
</dbReference>
<evidence type="ECO:0000313" key="4">
    <source>
        <dbReference type="WBParaSite" id="ACOC_0001174201-mRNA-1"/>
    </source>
</evidence>